<dbReference type="InterPro" id="IPR003959">
    <property type="entry name" value="ATPase_AAA_core"/>
</dbReference>
<evidence type="ECO:0000313" key="15">
    <source>
        <dbReference type="EMBL" id="KAB8069852.1"/>
    </source>
</evidence>
<evidence type="ECO:0000256" key="4">
    <source>
        <dbReference type="ARBA" id="ARBA00022741"/>
    </source>
</evidence>
<evidence type="ECO:0000256" key="2">
    <source>
        <dbReference type="ARBA" id="ARBA00007448"/>
    </source>
</evidence>
<comment type="catalytic activity">
    <reaction evidence="11">
        <text>ATP + H2O = ADP + phosphate + H(+)</text>
        <dbReference type="Rhea" id="RHEA:13065"/>
        <dbReference type="ChEBI" id="CHEBI:15377"/>
        <dbReference type="ChEBI" id="CHEBI:15378"/>
        <dbReference type="ChEBI" id="CHEBI:30616"/>
        <dbReference type="ChEBI" id="CHEBI:43474"/>
        <dbReference type="ChEBI" id="CHEBI:456216"/>
    </reaction>
    <physiologicalReaction direction="left-to-right" evidence="11">
        <dbReference type="Rhea" id="RHEA:13066"/>
    </physiologicalReaction>
</comment>
<feature type="region of interest" description="Disordered" evidence="13">
    <location>
        <begin position="227"/>
        <end position="247"/>
    </location>
</feature>
<dbReference type="EMBL" id="ML732324">
    <property type="protein sequence ID" value="KAB8069852.1"/>
    <property type="molecule type" value="Genomic_DNA"/>
</dbReference>
<evidence type="ECO:0000256" key="6">
    <source>
        <dbReference type="ARBA" id="ARBA00022801"/>
    </source>
</evidence>
<proteinExistence type="inferred from homology"/>
<dbReference type="GO" id="GO:0005743">
    <property type="term" value="C:mitochondrial inner membrane"/>
    <property type="evidence" value="ECO:0007669"/>
    <property type="project" value="UniProtKB-SubCell"/>
</dbReference>
<keyword evidence="3" id="KW-0812">Transmembrane</keyword>
<evidence type="ECO:0000256" key="3">
    <source>
        <dbReference type="ARBA" id="ARBA00022692"/>
    </source>
</evidence>
<dbReference type="InterPro" id="IPR057495">
    <property type="entry name" value="AAA_lid_BCS1"/>
</dbReference>
<dbReference type="InterPro" id="IPR003960">
    <property type="entry name" value="ATPase_AAA_CS"/>
</dbReference>
<dbReference type="InterPro" id="IPR003593">
    <property type="entry name" value="AAA+_ATPase"/>
</dbReference>
<dbReference type="InterPro" id="IPR014851">
    <property type="entry name" value="BCS1_N"/>
</dbReference>
<dbReference type="InterPro" id="IPR027417">
    <property type="entry name" value="P-loop_NTPase"/>
</dbReference>
<feature type="domain" description="AAA+ ATPase" evidence="14">
    <location>
        <begin position="166"/>
        <end position="304"/>
    </location>
</feature>
<keyword evidence="10" id="KW-0472">Membrane</keyword>
<dbReference type="InterPro" id="IPR050747">
    <property type="entry name" value="Mitochondrial_chaperone_BCS1"/>
</dbReference>
<feature type="compositionally biased region" description="Basic and acidic residues" evidence="13">
    <location>
        <begin position="227"/>
        <end position="246"/>
    </location>
</feature>
<dbReference type="Proteomes" id="UP000326565">
    <property type="component" value="Unassembled WGS sequence"/>
</dbReference>
<dbReference type="PROSITE" id="PS00674">
    <property type="entry name" value="AAA"/>
    <property type="match status" value="1"/>
</dbReference>
<dbReference type="OrthoDB" id="10251412at2759"/>
<evidence type="ECO:0000256" key="10">
    <source>
        <dbReference type="ARBA" id="ARBA00023136"/>
    </source>
</evidence>
<sequence>MIRCAGFPARPDLNETRRFVAGTNMNFASLWENEDSDEKDLSEEDQQRFKNDPRGFWIKRKYLDKLRTIRYTPAPAHTHFFIYKGCWFALYHQPYKDAGSPWVGSMENSGSQLGTQFRVERVASKRPRPLSTIVLDHYQKDRLIKDVQEYLHPRTCCWYKSRGLPYQRGYLFYGPPGTGKSSLCLSANQLDENSLALLFQSLPRRCIVLFEGVDQAGIQKRKIEDPLSREPEETHVGNEDGIETPHNEQQSNGIILSAFLSVIDSVSAQEGRILIMTTNHIEQLDRALLRPGRVDMKVAFTRADQLAVKEHFLSFYFKTICAEWALDKIVNLLVVFADKVPPDHYTAAEIQNYLLQYRNDPVLAVHSMTE</sequence>
<protein>
    <submittedName>
        <fullName evidence="15">P-loop containing nucleoside triphosphate hydrolase protein</fullName>
    </submittedName>
</protein>
<comment type="subcellular location">
    <subcellularLocation>
        <location evidence="1">Mitochondrion inner membrane</location>
        <topology evidence="1">Single-pass membrane protein</topology>
    </subcellularLocation>
</comment>
<keyword evidence="5" id="KW-0999">Mitochondrion inner membrane</keyword>
<dbReference type="PANTHER" id="PTHR23070">
    <property type="entry name" value="BCS1 AAA-TYPE ATPASE"/>
    <property type="match status" value="1"/>
</dbReference>
<evidence type="ECO:0000256" key="7">
    <source>
        <dbReference type="ARBA" id="ARBA00022840"/>
    </source>
</evidence>
<dbReference type="Pfam" id="PF08740">
    <property type="entry name" value="BCS1_N"/>
    <property type="match status" value="1"/>
</dbReference>
<dbReference type="SMART" id="SM00382">
    <property type="entry name" value="AAA"/>
    <property type="match status" value="1"/>
</dbReference>
<dbReference type="SUPFAM" id="SSF52540">
    <property type="entry name" value="P-loop containing nucleoside triphosphate hydrolases"/>
    <property type="match status" value="1"/>
</dbReference>
<dbReference type="AlphaFoldDB" id="A0A5N5WRX1"/>
<evidence type="ECO:0000256" key="11">
    <source>
        <dbReference type="ARBA" id="ARBA00048778"/>
    </source>
</evidence>
<dbReference type="Pfam" id="PF25426">
    <property type="entry name" value="AAA_lid_BCS1"/>
    <property type="match status" value="1"/>
</dbReference>
<keyword evidence="9" id="KW-0496">Mitochondrion</keyword>
<dbReference type="GO" id="GO:0016887">
    <property type="term" value="F:ATP hydrolysis activity"/>
    <property type="evidence" value="ECO:0007669"/>
    <property type="project" value="InterPro"/>
</dbReference>
<reference evidence="15 16" key="1">
    <citation type="submission" date="2019-04" db="EMBL/GenBank/DDBJ databases">
        <title>Friends and foes A comparative genomics study of 23 Aspergillus species from section Flavi.</title>
        <authorList>
            <consortium name="DOE Joint Genome Institute"/>
            <person name="Kjaerbolling I."/>
            <person name="Vesth T."/>
            <person name="Frisvad J.C."/>
            <person name="Nybo J.L."/>
            <person name="Theobald S."/>
            <person name="Kildgaard S."/>
            <person name="Isbrandt T."/>
            <person name="Kuo A."/>
            <person name="Sato A."/>
            <person name="Lyhne E.K."/>
            <person name="Kogle M.E."/>
            <person name="Wiebenga A."/>
            <person name="Kun R.S."/>
            <person name="Lubbers R.J."/>
            <person name="Makela M.R."/>
            <person name="Barry K."/>
            <person name="Chovatia M."/>
            <person name="Clum A."/>
            <person name="Daum C."/>
            <person name="Haridas S."/>
            <person name="He G."/>
            <person name="LaButti K."/>
            <person name="Lipzen A."/>
            <person name="Mondo S."/>
            <person name="Riley R."/>
            <person name="Salamov A."/>
            <person name="Simmons B.A."/>
            <person name="Magnuson J.K."/>
            <person name="Henrissat B."/>
            <person name="Mortensen U.H."/>
            <person name="Larsen T.O."/>
            <person name="Devries R.P."/>
            <person name="Grigoriev I.V."/>
            <person name="Machida M."/>
            <person name="Baker S.E."/>
            <person name="Andersen M.R."/>
        </authorList>
    </citation>
    <scope>NUCLEOTIDE SEQUENCE [LARGE SCALE GENOMIC DNA]</scope>
    <source>
        <strain evidence="15 16">CBS 151.66</strain>
    </source>
</reference>
<gene>
    <name evidence="15" type="ORF">BDV29DRAFT_198371</name>
</gene>
<name>A0A5N5WRX1_9EURO</name>
<dbReference type="GO" id="GO:0005524">
    <property type="term" value="F:ATP binding"/>
    <property type="evidence" value="ECO:0007669"/>
    <property type="project" value="UniProtKB-KW"/>
</dbReference>
<keyword evidence="7 12" id="KW-0067">ATP-binding</keyword>
<keyword evidence="16" id="KW-1185">Reference proteome</keyword>
<evidence type="ECO:0000256" key="1">
    <source>
        <dbReference type="ARBA" id="ARBA00004434"/>
    </source>
</evidence>
<evidence type="ECO:0000256" key="13">
    <source>
        <dbReference type="SAM" id="MobiDB-lite"/>
    </source>
</evidence>
<evidence type="ECO:0000259" key="14">
    <source>
        <dbReference type="SMART" id="SM00382"/>
    </source>
</evidence>
<evidence type="ECO:0000256" key="8">
    <source>
        <dbReference type="ARBA" id="ARBA00022989"/>
    </source>
</evidence>
<dbReference type="Gene3D" id="3.40.50.300">
    <property type="entry name" value="P-loop containing nucleotide triphosphate hydrolases"/>
    <property type="match status" value="2"/>
</dbReference>
<evidence type="ECO:0000256" key="5">
    <source>
        <dbReference type="ARBA" id="ARBA00022792"/>
    </source>
</evidence>
<keyword evidence="8" id="KW-1133">Transmembrane helix</keyword>
<evidence type="ECO:0000256" key="9">
    <source>
        <dbReference type="ARBA" id="ARBA00023128"/>
    </source>
</evidence>
<dbReference type="Pfam" id="PF00004">
    <property type="entry name" value="AAA"/>
    <property type="match status" value="1"/>
</dbReference>
<accession>A0A5N5WRX1</accession>
<organism evidence="15 16">
    <name type="scientific">Aspergillus leporis</name>
    <dbReference type="NCBI Taxonomy" id="41062"/>
    <lineage>
        <taxon>Eukaryota</taxon>
        <taxon>Fungi</taxon>
        <taxon>Dikarya</taxon>
        <taxon>Ascomycota</taxon>
        <taxon>Pezizomycotina</taxon>
        <taxon>Eurotiomycetes</taxon>
        <taxon>Eurotiomycetidae</taxon>
        <taxon>Eurotiales</taxon>
        <taxon>Aspergillaceae</taxon>
        <taxon>Aspergillus</taxon>
        <taxon>Aspergillus subgen. Circumdati</taxon>
    </lineage>
</organism>
<evidence type="ECO:0000313" key="16">
    <source>
        <dbReference type="Proteomes" id="UP000326565"/>
    </source>
</evidence>
<keyword evidence="4 12" id="KW-0547">Nucleotide-binding</keyword>
<keyword evidence="6 15" id="KW-0378">Hydrolase</keyword>
<evidence type="ECO:0000256" key="12">
    <source>
        <dbReference type="RuleBase" id="RU003651"/>
    </source>
</evidence>
<comment type="similarity">
    <text evidence="2">Belongs to the AAA ATPase family. BCS1 subfamily.</text>
</comment>